<keyword evidence="3" id="KW-1185">Reference proteome</keyword>
<evidence type="ECO:0000256" key="1">
    <source>
        <dbReference type="SAM" id="Phobius"/>
    </source>
</evidence>
<evidence type="ECO:0000313" key="2">
    <source>
        <dbReference type="EMBL" id="KPA87565.1"/>
    </source>
</evidence>
<keyword evidence="1" id="KW-0472">Membrane</keyword>
<keyword evidence="1" id="KW-0812">Transmembrane</keyword>
<dbReference type="OrthoDB" id="9131066at2"/>
<name>A0A0M9GCB1_9PSED</name>
<sequence length="187" mass="21789">MGQQISDTATFITYLNAVIAVAALCLSISNRRTQLATYRLTRSSHWSSTNDLHVISAEQLDDSVLVKLVFFNPGAIAALIQSLAVYEIPPSVWWWPRRLDGLRRKRIEFAQWWPTCDENEKTPRLFADRYQQLLVKESRVILVRFPGRINRLVHAFELKTNHGPITTWYALDFIEKGFAFQSYRRFK</sequence>
<feature type="transmembrane region" description="Helical" evidence="1">
    <location>
        <begin position="12"/>
        <end position="29"/>
    </location>
</feature>
<gene>
    <name evidence="2" type="ORF">PF66_05948</name>
</gene>
<dbReference type="RefSeq" id="WP_054064582.1">
    <property type="nucleotide sequence ID" value="NZ_JSYZ01000028.1"/>
</dbReference>
<dbReference type="PATRIC" id="fig|50340.43.peg.3666"/>
<dbReference type="AlphaFoldDB" id="A0A0M9GCB1"/>
<dbReference type="Proteomes" id="UP000037931">
    <property type="component" value="Unassembled WGS sequence"/>
</dbReference>
<keyword evidence="1" id="KW-1133">Transmembrane helix</keyword>
<comment type="caution">
    <text evidence="2">The sequence shown here is derived from an EMBL/GenBank/DDBJ whole genome shotgun (WGS) entry which is preliminary data.</text>
</comment>
<dbReference type="EMBL" id="JSYZ01000028">
    <property type="protein sequence ID" value="KPA87565.1"/>
    <property type="molecule type" value="Genomic_DNA"/>
</dbReference>
<accession>A0A0M9GCB1</accession>
<proteinExistence type="predicted"/>
<protein>
    <submittedName>
        <fullName evidence="2">Uncharacterized protein</fullName>
    </submittedName>
</protein>
<evidence type="ECO:0000313" key="3">
    <source>
        <dbReference type="Proteomes" id="UP000037931"/>
    </source>
</evidence>
<organism evidence="2 3">
    <name type="scientific">Pseudomonas asplenii</name>
    <dbReference type="NCBI Taxonomy" id="53407"/>
    <lineage>
        <taxon>Bacteria</taxon>
        <taxon>Pseudomonadati</taxon>
        <taxon>Pseudomonadota</taxon>
        <taxon>Gammaproteobacteria</taxon>
        <taxon>Pseudomonadales</taxon>
        <taxon>Pseudomonadaceae</taxon>
        <taxon>Pseudomonas</taxon>
    </lineage>
</organism>
<reference evidence="2 3" key="1">
    <citation type="journal article" date="2015" name="PLoS ONE">
        <title>Rice-Infecting Pseudomonas Genomes Are Highly Accessorized and Harbor Multiple Putative Virulence Mechanisms to Cause Sheath Brown Rot.</title>
        <authorList>
            <person name="Quibod I.L."/>
            <person name="Grande G."/>
            <person name="Oreiro E.G."/>
            <person name="Borja F.N."/>
            <person name="Dossa G.S."/>
            <person name="Mauleon R."/>
            <person name="Cruz C.V."/>
            <person name="Oliva R."/>
        </authorList>
    </citation>
    <scope>NUCLEOTIDE SEQUENCE [LARGE SCALE GENOMIC DNA]</scope>
    <source>
        <strain evidence="2 3">IRRI 6609</strain>
    </source>
</reference>